<dbReference type="AlphaFoldDB" id="A0A9D2NRT9"/>
<keyword evidence="1" id="KW-1133">Transmembrane helix</keyword>
<reference evidence="2" key="1">
    <citation type="journal article" date="2021" name="PeerJ">
        <title>Extensive microbial diversity within the chicken gut microbiome revealed by metagenomics and culture.</title>
        <authorList>
            <person name="Gilroy R."/>
            <person name="Ravi A."/>
            <person name="Getino M."/>
            <person name="Pursley I."/>
            <person name="Horton D.L."/>
            <person name="Alikhan N.F."/>
            <person name="Baker D."/>
            <person name="Gharbi K."/>
            <person name="Hall N."/>
            <person name="Watson M."/>
            <person name="Adriaenssens E.M."/>
            <person name="Foster-Nyarko E."/>
            <person name="Jarju S."/>
            <person name="Secka A."/>
            <person name="Antonio M."/>
            <person name="Oren A."/>
            <person name="Chaudhuri R.R."/>
            <person name="La Ragione R."/>
            <person name="Hildebrand F."/>
            <person name="Pallen M.J."/>
        </authorList>
    </citation>
    <scope>NUCLEOTIDE SEQUENCE</scope>
    <source>
        <strain evidence="2">CHK187-11901</strain>
    </source>
</reference>
<evidence type="ECO:0000256" key="1">
    <source>
        <dbReference type="SAM" id="Phobius"/>
    </source>
</evidence>
<keyword evidence="1" id="KW-0472">Membrane</keyword>
<protein>
    <submittedName>
        <fullName evidence="2">Uncharacterized protein</fullName>
    </submittedName>
</protein>
<reference evidence="2" key="2">
    <citation type="submission" date="2021-04" db="EMBL/GenBank/DDBJ databases">
        <authorList>
            <person name="Gilroy R."/>
        </authorList>
    </citation>
    <scope>NUCLEOTIDE SEQUENCE</scope>
    <source>
        <strain evidence="2">CHK187-11901</strain>
    </source>
</reference>
<evidence type="ECO:0000313" key="3">
    <source>
        <dbReference type="Proteomes" id="UP000823896"/>
    </source>
</evidence>
<proteinExistence type="predicted"/>
<accession>A0A9D2NRT9</accession>
<gene>
    <name evidence="2" type="ORF">H9702_04490</name>
</gene>
<dbReference type="EMBL" id="DWWM01000027">
    <property type="protein sequence ID" value="HJC36371.1"/>
    <property type="molecule type" value="Genomic_DNA"/>
</dbReference>
<organism evidence="2 3">
    <name type="scientific">Candidatus Merdibacter merdavium</name>
    <dbReference type="NCBI Taxonomy" id="2838692"/>
    <lineage>
        <taxon>Bacteria</taxon>
        <taxon>Bacillati</taxon>
        <taxon>Bacillota</taxon>
        <taxon>Erysipelotrichia</taxon>
        <taxon>Erysipelotrichales</taxon>
        <taxon>Erysipelotrichaceae</taxon>
        <taxon>Merdibacter</taxon>
    </lineage>
</organism>
<name>A0A9D2NRT9_9FIRM</name>
<comment type="caution">
    <text evidence="2">The sequence shown here is derived from an EMBL/GenBank/DDBJ whole genome shotgun (WGS) entry which is preliminary data.</text>
</comment>
<sequence>MGASFVFIAGSIYARHKSKRTAGIAAAAVNYFLLLPLFEGFMPLNELITAFDAYSLSSIRSWMSRCSTPCP</sequence>
<evidence type="ECO:0000313" key="2">
    <source>
        <dbReference type="EMBL" id="HJC36371.1"/>
    </source>
</evidence>
<keyword evidence="1" id="KW-0812">Transmembrane</keyword>
<feature type="transmembrane region" description="Helical" evidence="1">
    <location>
        <begin position="21"/>
        <end position="38"/>
    </location>
</feature>
<dbReference type="Proteomes" id="UP000823896">
    <property type="component" value="Unassembled WGS sequence"/>
</dbReference>